<comment type="caution">
    <text evidence="2">The sequence shown here is derived from an EMBL/GenBank/DDBJ whole genome shotgun (WGS) entry which is preliminary data.</text>
</comment>
<evidence type="ECO:0000313" key="2">
    <source>
        <dbReference type="EMBL" id="KAF4435754.1"/>
    </source>
</evidence>
<accession>A0A8H4JQJ0</accession>
<proteinExistence type="predicted"/>
<keyword evidence="3" id="KW-1185">Reference proteome</keyword>
<evidence type="ECO:0000313" key="3">
    <source>
        <dbReference type="Proteomes" id="UP000605986"/>
    </source>
</evidence>
<organism evidence="2 3">
    <name type="scientific">Fusarium austroafricanum</name>
    <dbReference type="NCBI Taxonomy" id="2364996"/>
    <lineage>
        <taxon>Eukaryota</taxon>
        <taxon>Fungi</taxon>
        <taxon>Dikarya</taxon>
        <taxon>Ascomycota</taxon>
        <taxon>Pezizomycotina</taxon>
        <taxon>Sordariomycetes</taxon>
        <taxon>Hypocreomycetidae</taxon>
        <taxon>Hypocreales</taxon>
        <taxon>Nectriaceae</taxon>
        <taxon>Fusarium</taxon>
        <taxon>Fusarium concolor species complex</taxon>
    </lineage>
</organism>
<reference evidence="2" key="1">
    <citation type="submission" date="2020-01" db="EMBL/GenBank/DDBJ databases">
        <title>Identification and distribution of gene clusters putatively required for synthesis of sphingolipid metabolism inhibitors in phylogenetically diverse species of the filamentous fungus Fusarium.</title>
        <authorList>
            <person name="Kim H.-S."/>
            <person name="Busman M."/>
            <person name="Brown D.W."/>
            <person name="Divon H."/>
            <person name="Uhlig S."/>
            <person name="Proctor R.H."/>
        </authorList>
    </citation>
    <scope>NUCLEOTIDE SEQUENCE</scope>
    <source>
        <strain evidence="2">NRRL 53441</strain>
    </source>
</reference>
<evidence type="ECO:0000256" key="1">
    <source>
        <dbReference type="SAM" id="MobiDB-lite"/>
    </source>
</evidence>
<dbReference type="EMBL" id="JAADJG010000836">
    <property type="protein sequence ID" value="KAF4435754.1"/>
    <property type="molecule type" value="Genomic_DNA"/>
</dbReference>
<dbReference type="AlphaFoldDB" id="A0A8H4JQJ0"/>
<sequence>MPQKRLFNRFHGLLDFVPRRLGRRRGRDRSQERQSPQRYADVAETQGQSQTRESRRLSRSKSLPNLRSHATQQDDLAQLSLRGIDSSSNNQASLSSPTQSQSSYSVGYVPALPSLERGSSREERQNVPRVVIATAHARSTMEESVDDQPWMLPGQDFFPDNKGQGRRQLGAEIFDSDVFALLLEISISHSGLLGYENGLNLPLLLATLSYALDQGMTDEIEKLKGIIDRYIALRMFHTNPHPKSSRQEYEYTEYRSEEIYQAWLAVSQDERLQVYLASSDLITLYVHMVLDWWCSDFQQGWHHQFVEDIKIARGQIQGDVNDRGTRFEETFRLFFSRTGLGVHPWMEAGSTEQPTASERTSEGAVERSTGLPSRPRQYVPMLYPPVADYSGTSDNPEYIARRIRRETTVFSSPRRRSR</sequence>
<gene>
    <name evidence="2" type="ORF">F53441_13458</name>
</gene>
<dbReference type="Proteomes" id="UP000605986">
    <property type="component" value="Unassembled WGS sequence"/>
</dbReference>
<feature type="region of interest" description="Disordered" evidence="1">
    <location>
        <begin position="21"/>
        <end position="73"/>
    </location>
</feature>
<protein>
    <submittedName>
        <fullName evidence="2">Uncharacterized protein</fullName>
    </submittedName>
</protein>
<dbReference type="OrthoDB" id="5082783at2759"/>
<feature type="region of interest" description="Disordered" evidence="1">
    <location>
        <begin position="346"/>
        <end position="378"/>
    </location>
</feature>
<name>A0A8H4JQJ0_9HYPO</name>